<feature type="compositionally biased region" description="Basic residues" evidence="1">
    <location>
        <begin position="74"/>
        <end position="83"/>
    </location>
</feature>
<accession>A0AAD1XFB2</accession>
<feature type="region of interest" description="Disordered" evidence="1">
    <location>
        <begin position="43"/>
        <end position="91"/>
    </location>
</feature>
<name>A0AAD1XFB2_EUPCR</name>
<feature type="region of interest" description="Disordered" evidence="1">
    <location>
        <begin position="158"/>
        <end position="186"/>
    </location>
</feature>
<evidence type="ECO:0000256" key="1">
    <source>
        <dbReference type="SAM" id="MobiDB-lite"/>
    </source>
</evidence>
<dbReference type="Proteomes" id="UP001295684">
    <property type="component" value="Unassembled WGS sequence"/>
</dbReference>
<sequence length="275" mass="30745">MKNLKLGNKSGSNFNLRRRKLNIGASLHVLPSRLELQRAFGVNQGSSSKSKKKFGHKQMNSQINSSKSIEKSKYTKLKQKRKSKDGYTKMTIPNIPKSYSTYFDKSRFGKIQNSSRFPNLSISPNKTRVQGLKNRYTPSSKQGYFRDSLQRNTISPKQVTSTMKSGSACSKLGKSTKNQYNSGISSQKSISKKINSDFLSRISESPSQSSKIIFANSGSMINTETVNNINQINNLNMFKVVISEDRLKNGSSASKKMKYSASTTPKTSFPERKSS</sequence>
<proteinExistence type="predicted"/>
<feature type="compositionally biased region" description="Polar residues" evidence="1">
    <location>
        <begin position="158"/>
        <end position="181"/>
    </location>
</feature>
<feature type="compositionally biased region" description="Polar residues" evidence="1">
    <location>
        <begin position="58"/>
        <end position="67"/>
    </location>
</feature>
<protein>
    <submittedName>
        <fullName evidence="2">Uncharacterized protein</fullName>
    </submittedName>
</protein>
<dbReference type="AlphaFoldDB" id="A0AAD1XFB2"/>
<gene>
    <name evidence="2" type="ORF">ECRASSUSDP1_LOCUS11157</name>
</gene>
<comment type="caution">
    <text evidence="2">The sequence shown here is derived from an EMBL/GenBank/DDBJ whole genome shotgun (WGS) entry which is preliminary data.</text>
</comment>
<feature type="region of interest" description="Disordered" evidence="1">
    <location>
        <begin position="249"/>
        <end position="275"/>
    </location>
</feature>
<feature type="compositionally biased region" description="Low complexity" evidence="1">
    <location>
        <begin position="251"/>
        <end position="262"/>
    </location>
</feature>
<organism evidence="2 3">
    <name type="scientific">Euplotes crassus</name>
    <dbReference type="NCBI Taxonomy" id="5936"/>
    <lineage>
        <taxon>Eukaryota</taxon>
        <taxon>Sar</taxon>
        <taxon>Alveolata</taxon>
        <taxon>Ciliophora</taxon>
        <taxon>Intramacronucleata</taxon>
        <taxon>Spirotrichea</taxon>
        <taxon>Hypotrichia</taxon>
        <taxon>Euplotida</taxon>
        <taxon>Euplotidae</taxon>
        <taxon>Moneuplotes</taxon>
    </lineage>
</organism>
<evidence type="ECO:0000313" key="3">
    <source>
        <dbReference type="Proteomes" id="UP001295684"/>
    </source>
</evidence>
<dbReference type="EMBL" id="CAMPGE010011011">
    <property type="protein sequence ID" value="CAI2369853.1"/>
    <property type="molecule type" value="Genomic_DNA"/>
</dbReference>
<keyword evidence="3" id="KW-1185">Reference proteome</keyword>
<evidence type="ECO:0000313" key="2">
    <source>
        <dbReference type="EMBL" id="CAI2369853.1"/>
    </source>
</evidence>
<reference evidence="2" key="1">
    <citation type="submission" date="2023-07" db="EMBL/GenBank/DDBJ databases">
        <authorList>
            <consortium name="AG Swart"/>
            <person name="Singh M."/>
            <person name="Singh A."/>
            <person name="Seah K."/>
            <person name="Emmerich C."/>
        </authorList>
    </citation>
    <scope>NUCLEOTIDE SEQUENCE</scope>
    <source>
        <strain evidence="2">DP1</strain>
    </source>
</reference>